<comment type="subunit">
    <text evidence="6">Homodimer.</text>
</comment>
<keyword evidence="1 6" id="KW-0963">Cytoplasm</keyword>
<comment type="caution">
    <text evidence="10">The sequence shown here is derived from an EMBL/GenBank/DDBJ whole genome shotgun (WGS) entry which is preliminary data.</text>
</comment>
<organism evidence="10 11">
    <name type="scientific">Novimethylophilus kurashikiensis</name>
    <dbReference type="NCBI Taxonomy" id="1825523"/>
    <lineage>
        <taxon>Bacteria</taxon>
        <taxon>Pseudomonadati</taxon>
        <taxon>Pseudomonadota</taxon>
        <taxon>Betaproteobacteria</taxon>
        <taxon>Nitrosomonadales</taxon>
        <taxon>Methylophilaceae</taxon>
        <taxon>Novimethylophilus</taxon>
    </lineage>
</organism>
<dbReference type="Proteomes" id="UP000245081">
    <property type="component" value="Unassembled WGS sequence"/>
</dbReference>
<dbReference type="GO" id="GO:0005737">
    <property type="term" value="C:cytoplasm"/>
    <property type="evidence" value="ECO:0007669"/>
    <property type="project" value="UniProtKB-SubCell"/>
</dbReference>
<dbReference type="PANTHER" id="PTHR43977">
    <property type="entry name" value="STRUCTURAL MAINTENANCE OF CHROMOSOMES PROTEIN 3"/>
    <property type="match status" value="1"/>
</dbReference>
<dbReference type="CDD" id="cd03278">
    <property type="entry name" value="ABC_SMC_barmotin"/>
    <property type="match status" value="1"/>
</dbReference>
<dbReference type="SUPFAM" id="SSF75553">
    <property type="entry name" value="Smc hinge domain"/>
    <property type="match status" value="1"/>
</dbReference>
<dbReference type="InterPro" id="IPR036277">
    <property type="entry name" value="SMC_hinge_sf"/>
</dbReference>
<dbReference type="InterPro" id="IPR011890">
    <property type="entry name" value="SMC_prok"/>
</dbReference>
<dbReference type="PIRSF" id="PIRSF005719">
    <property type="entry name" value="SMC"/>
    <property type="match status" value="1"/>
</dbReference>
<keyword evidence="3 6" id="KW-0067">ATP-binding</keyword>
<name>A0A2R5F3Y3_9PROT</name>
<dbReference type="GO" id="GO:0005524">
    <property type="term" value="F:ATP binding"/>
    <property type="evidence" value="ECO:0007669"/>
    <property type="project" value="UniProtKB-UniRule"/>
</dbReference>
<feature type="domain" description="RecF/RecN/SMC N-terminal" evidence="8">
    <location>
        <begin position="5"/>
        <end position="1153"/>
    </location>
</feature>
<evidence type="ECO:0000256" key="7">
    <source>
        <dbReference type="SAM" id="MobiDB-lite"/>
    </source>
</evidence>
<dbReference type="InterPro" id="IPR003395">
    <property type="entry name" value="RecF/RecN/SMC_N"/>
</dbReference>
<protein>
    <recommendedName>
        <fullName evidence="6">Chromosome partition protein Smc</fullName>
    </recommendedName>
</protein>
<feature type="compositionally biased region" description="Basic and acidic residues" evidence="7">
    <location>
        <begin position="313"/>
        <end position="349"/>
    </location>
</feature>
<dbReference type="InterPro" id="IPR010935">
    <property type="entry name" value="SMC_hinge"/>
</dbReference>
<evidence type="ECO:0000313" key="10">
    <source>
        <dbReference type="EMBL" id="GBG13170.1"/>
    </source>
</evidence>
<dbReference type="InterPro" id="IPR024704">
    <property type="entry name" value="SMC"/>
</dbReference>
<dbReference type="HAMAP" id="MF_01894">
    <property type="entry name" value="Smc_prok"/>
    <property type="match status" value="1"/>
</dbReference>
<evidence type="ECO:0000259" key="9">
    <source>
        <dbReference type="Pfam" id="PF06470"/>
    </source>
</evidence>
<evidence type="ECO:0000256" key="3">
    <source>
        <dbReference type="ARBA" id="ARBA00022840"/>
    </source>
</evidence>
<evidence type="ECO:0000259" key="8">
    <source>
        <dbReference type="Pfam" id="PF02463"/>
    </source>
</evidence>
<evidence type="ECO:0000256" key="4">
    <source>
        <dbReference type="ARBA" id="ARBA00023054"/>
    </source>
</evidence>
<feature type="coiled-coil region" evidence="6">
    <location>
        <begin position="987"/>
        <end position="1014"/>
    </location>
</feature>
<evidence type="ECO:0000256" key="5">
    <source>
        <dbReference type="ARBA" id="ARBA00023125"/>
    </source>
</evidence>
<dbReference type="AlphaFoldDB" id="A0A2R5F3Y3"/>
<gene>
    <name evidence="6 10" type="primary">smc</name>
    <name evidence="10" type="ORF">NMK_0714</name>
</gene>
<evidence type="ECO:0000256" key="1">
    <source>
        <dbReference type="ARBA" id="ARBA00022490"/>
    </source>
</evidence>
<comment type="function">
    <text evidence="6">Required for chromosome condensation and partitioning.</text>
</comment>
<dbReference type="GO" id="GO:0016887">
    <property type="term" value="F:ATP hydrolysis activity"/>
    <property type="evidence" value="ECO:0007669"/>
    <property type="project" value="InterPro"/>
</dbReference>
<dbReference type="Pfam" id="PF06470">
    <property type="entry name" value="SMC_hinge"/>
    <property type="match status" value="1"/>
</dbReference>
<keyword evidence="5 6" id="KW-0238">DNA-binding</keyword>
<reference evidence="10 11" key="1">
    <citation type="journal article" date="2018" name="Environ. Microbiol.">
        <title>Isolation and genomic characterization of Novimethylophilus kurashikiensis gen. nov. sp. nov., a new lanthanide-dependent methylotrophic species of Methylophilaceae.</title>
        <authorList>
            <person name="Lv H."/>
            <person name="Sahin N."/>
            <person name="Tani A."/>
        </authorList>
    </citation>
    <scope>NUCLEOTIDE SEQUENCE [LARGE SCALE GENOMIC DNA]</scope>
    <source>
        <strain evidence="10 11">La2-4</strain>
    </source>
</reference>
<feature type="region of interest" description="Disordered" evidence="7">
    <location>
        <begin position="700"/>
        <end position="720"/>
    </location>
</feature>
<dbReference type="SUPFAM" id="SSF52540">
    <property type="entry name" value="P-loop containing nucleoside triphosphate hydrolases"/>
    <property type="match status" value="1"/>
</dbReference>
<comment type="subcellular location">
    <subcellularLocation>
        <location evidence="6">Cytoplasm</location>
    </subcellularLocation>
</comment>
<dbReference type="Pfam" id="PF02463">
    <property type="entry name" value="SMC_N"/>
    <property type="match status" value="1"/>
</dbReference>
<evidence type="ECO:0000313" key="11">
    <source>
        <dbReference type="Proteomes" id="UP000245081"/>
    </source>
</evidence>
<keyword evidence="11" id="KW-1185">Reference proteome</keyword>
<dbReference type="Gene3D" id="3.40.50.300">
    <property type="entry name" value="P-loop containing nucleotide triphosphate hydrolases"/>
    <property type="match status" value="2"/>
</dbReference>
<feature type="binding site" evidence="6">
    <location>
        <begin position="34"/>
        <end position="41"/>
    </location>
    <ligand>
        <name>ATP</name>
        <dbReference type="ChEBI" id="CHEBI:30616"/>
    </ligand>
</feature>
<feature type="domain" description="SMC hinge" evidence="9">
    <location>
        <begin position="526"/>
        <end position="624"/>
    </location>
</feature>
<dbReference type="GO" id="GO:0007059">
    <property type="term" value="P:chromosome segregation"/>
    <property type="evidence" value="ECO:0007669"/>
    <property type="project" value="UniProtKB-UniRule"/>
</dbReference>
<dbReference type="GO" id="GO:0030261">
    <property type="term" value="P:chromosome condensation"/>
    <property type="evidence" value="ECO:0007669"/>
    <property type="project" value="InterPro"/>
</dbReference>
<feature type="coiled-coil region" evidence="6">
    <location>
        <begin position="173"/>
        <end position="221"/>
    </location>
</feature>
<dbReference type="GO" id="GO:0005694">
    <property type="term" value="C:chromosome"/>
    <property type="evidence" value="ECO:0007669"/>
    <property type="project" value="InterPro"/>
</dbReference>
<dbReference type="GO" id="GO:0003677">
    <property type="term" value="F:DNA binding"/>
    <property type="evidence" value="ECO:0007669"/>
    <property type="project" value="UniProtKB-UniRule"/>
</dbReference>
<sequence length="1170" mass="132275">MPLRLTHLKLAGFKSFVDPTTLHLHGQRVGIVGPNGCGKSNVMEAIRWVLGESSARELRGDSMQDVIFNGSLNRKPVSRASVELHFDNSLGGAAGQWSQYAEIVVKRVLERDGNSSYIINNQQVRRRDITDLFMGTGVGTRASYAIIGQNTISRIVEAKPEEMRVFLEEAAGVSKYKERRRETELRLRDTRENLVRIDDIRRELEKQITLLESQAEVAQHYHALKQQLDTVNQLTWLLKKRHAAGEWEKAKRRVDAGVNELEAETAALRQAERELEQIRLQHTEHSDTLQQAQVALYEASAALSNVEQQLRHAQETVDRADARHRDLSAQRERAAGQEQEREAELHRQESMQQEAEQRCIATQAFLETSRQALPEREAQQRAAQQAMGAAQSSLAKAEQALQVGLANLQHQRRQLDQHLQRKQRLETEKRSVVLPDIGMLTAKENQLQQAQQQAAALETSIATLQEQESNAQTQLQQAQQAMHEQSRRIAQLEAQLGTLRKIQQAVGGDAKLGDWLNRHDLSRHSRFWQSVRVESGWETAVESVLGERLNALLLDTLAKIEHLSQPPAPFVFCAPAPAATRDDYGNGLTRLATLVTPLADDIGVIVHDWLAGVYVCDSHLEALQHRDQLRDGEWLATRDGHLVSRTSTRLYAPGSALSGVLERQRELEMLEQQLPTQQGALAEAEQALRTLQDSLTQTRRDLNDQRQSHRQASQQQHNLTMEVQRLRQQRQHAEERLMQFSRELQELAGQIEEGEAQLLATQTGNAEQEETLRRLRQERDEKRNALTEADRTLSQARDVLRQAEHNARDAEFSRNTIINKINEIKNTLKVLNEQKSGLDSQLQEALSQRGAHDLVALKHMLESAVETRRQREESLAEARNAMAGVENQQLDVDRRRMQSEHALHPLRDKLEQSRLAEQEARLHFEHCAEALSGVDELALEPMLDKAARTLDMLRRAEDLQRQIDALGAVNLAAIEQLVSERERAGYLDAQAQDLNAAIETLEEAIRRIDRETRSRLQVTFEEVNRNFAELFTVLFNGGNARLELLGDEILDTGIQVFAQPPGKKNSTIHLLSGGEKALTALALVFALFRLNPAPFCLMDEVDAPLDDSNTERFCAMVKKMSEFTQFVFISHNKIAMEMAQQLVGVTMQESGVSRVVEVDVEEAMRMAEAA</sequence>
<evidence type="ECO:0000256" key="2">
    <source>
        <dbReference type="ARBA" id="ARBA00022741"/>
    </source>
</evidence>
<keyword evidence="2 6" id="KW-0547">Nucleotide-binding</keyword>
<dbReference type="GO" id="GO:0006260">
    <property type="term" value="P:DNA replication"/>
    <property type="evidence" value="ECO:0007669"/>
    <property type="project" value="UniProtKB-UniRule"/>
</dbReference>
<feature type="coiled-coil region" evidence="6">
    <location>
        <begin position="405"/>
        <end position="502"/>
    </location>
</feature>
<accession>A0A2R5F3Y3</accession>
<dbReference type="InterPro" id="IPR027417">
    <property type="entry name" value="P-loop_NTPase"/>
</dbReference>
<proteinExistence type="inferred from homology"/>
<evidence type="ECO:0000256" key="6">
    <source>
        <dbReference type="HAMAP-Rule" id="MF_01894"/>
    </source>
</evidence>
<dbReference type="GO" id="GO:0007062">
    <property type="term" value="P:sister chromatid cohesion"/>
    <property type="evidence" value="ECO:0007669"/>
    <property type="project" value="InterPro"/>
</dbReference>
<comment type="domain">
    <text evidence="6">Contains large globular domains required for ATP hydrolysis at each terminus and a third globular domain forming a flexible hinge near the middle of the molecule. These domains are separated by coiled-coil structures.</text>
</comment>
<comment type="similarity">
    <text evidence="6">Belongs to the SMC family.</text>
</comment>
<keyword evidence="4 6" id="KW-0175">Coiled coil</keyword>
<dbReference type="EMBL" id="BDOQ01000002">
    <property type="protein sequence ID" value="GBG13170.1"/>
    <property type="molecule type" value="Genomic_DNA"/>
</dbReference>
<dbReference type="NCBIfam" id="TIGR02168">
    <property type="entry name" value="SMC_prok_B"/>
    <property type="match status" value="1"/>
</dbReference>
<dbReference type="SUPFAM" id="SSF90257">
    <property type="entry name" value="Myosin rod fragments"/>
    <property type="match status" value="1"/>
</dbReference>
<feature type="region of interest" description="Disordered" evidence="7">
    <location>
        <begin position="313"/>
        <end position="354"/>
    </location>
</feature>